<feature type="region of interest" description="Disordered" evidence="6">
    <location>
        <begin position="267"/>
        <end position="287"/>
    </location>
</feature>
<dbReference type="EMBL" id="RQTK01000261">
    <property type="protein sequence ID" value="RUS83018.1"/>
    <property type="molecule type" value="Genomic_DNA"/>
</dbReference>
<comment type="subcellular location">
    <subcellularLocation>
        <location evidence="1">Membrane</location>
        <topology evidence="1">Multi-pass membrane protein</topology>
    </subcellularLocation>
</comment>
<gene>
    <name evidence="8" type="ORF">EGW08_009206</name>
</gene>
<keyword evidence="9" id="KW-1185">Reference proteome</keyword>
<keyword evidence="2" id="KW-0813">Transport</keyword>
<dbReference type="PANTHER" id="PTHR43385:SF1">
    <property type="entry name" value="RIBOFLAVIN TRANSPORTER RIBJ"/>
    <property type="match status" value="1"/>
</dbReference>
<evidence type="ECO:0000256" key="4">
    <source>
        <dbReference type="ARBA" id="ARBA00022989"/>
    </source>
</evidence>
<feature type="transmembrane region" description="Helical" evidence="7">
    <location>
        <begin position="481"/>
        <end position="502"/>
    </location>
</feature>
<feature type="transmembrane region" description="Helical" evidence="7">
    <location>
        <begin position="141"/>
        <end position="162"/>
    </location>
</feature>
<dbReference type="OrthoDB" id="6101985at2759"/>
<organism evidence="8 9">
    <name type="scientific">Elysia chlorotica</name>
    <name type="common">Eastern emerald elysia</name>
    <name type="synonym">Sea slug</name>
    <dbReference type="NCBI Taxonomy" id="188477"/>
    <lineage>
        <taxon>Eukaryota</taxon>
        <taxon>Metazoa</taxon>
        <taxon>Spiralia</taxon>
        <taxon>Lophotrochozoa</taxon>
        <taxon>Mollusca</taxon>
        <taxon>Gastropoda</taxon>
        <taxon>Heterobranchia</taxon>
        <taxon>Euthyneura</taxon>
        <taxon>Panpulmonata</taxon>
        <taxon>Sacoglossa</taxon>
        <taxon>Placobranchoidea</taxon>
        <taxon>Plakobranchidae</taxon>
        <taxon>Elysia</taxon>
    </lineage>
</organism>
<name>A0A433TNA4_ELYCH</name>
<proteinExistence type="predicted"/>
<keyword evidence="5 7" id="KW-0472">Membrane</keyword>
<evidence type="ECO:0000256" key="1">
    <source>
        <dbReference type="ARBA" id="ARBA00004141"/>
    </source>
</evidence>
<feature type="transmembrane region" description="Helical" evidence="7">
    <location>
        <begin position="190"/>
        <end position="212"/>
    </location>
</feature>
<comment type="caution">
    <text evidence="8">The sequence shown here is derived from an EMBL/GenBank/DDBJ whole genome shotgun (WGS) entry which is preliminary data.</text>
</comment>
<evidence type="ECO:0000313" key="9">
    <source>
        <dbReference type="Proteomes" id="UP000271974"/>
    </source>
</evidence>
<dbReference type="Pfam" id="PF07690">
    <property type="entry name" value="MFS_1"/>
    <property type="match status" value="1"/>
</dbReference>
<keyword evidence="4 7" id="KW-1133">Transmembrane helix</keyword>
<dbReference type="InterPro" id="IPR052983">
    <property type="entry name" value="MFS_Riboflavin_Transporter"/>
</dbReference>
<feature type="compositionally biased region" description="Polar residues" evidence="6">
    <location>
        <begin position="272"/>
        <end position="287"/>
    </location>
</feature>
<keyword evidence="3 7" id="KW-0812">Transmembrane</keyword>
<feature type="transmembrane region" description="Helical" evidence="7">
    <location>
        <begin position="47"/>
        <end position="68"/>
    </location>
</feature>
<evidence type="ECO:0000256" key="6">
    <source>
        <dbReference type="SAM" id="MobiDB-lite"/>
    </source>
</evidence>
<feature type="transmembrane region" description="Helical" evidence="7">
    <location>
        <begin position="392"/>
        <end position="410"/>
    </location>
</feature>
<dbReference type="Proteomes" id="UP000271974">
    <property type="component" value="Unassembled WGS sequence"/>
</dbReference>
<dbReference type="GO" id="GO:0016020">
    <property type="term" value="C:membrane"/>
    <property type="evidence" value="ECO:0007669"/>
    <property type="project" value="UniProtKB-SubCell"/>
</dbReference>
<reference evidence="8 9" key="1">
    <citation type="submission" date="2019-01" db="EMBL/GenBank/DDBJ databases">
        <title>A draft genome assembly of the solar-powered sea slug Elysia chlorotica.</title>
        <authorList>
            <person name="Cai H."/>
            <person name="Li Q."/>
            <person name="Fang X."/>
            <person name="Li J."/>
            <person name="Curtis N.E."/>
            <person name="Altenburger A."/>
            <person name="Shibata T."/>
            <person name="Feng M."/>
            <person name="Maeda T."/>
            <person name="Schwartz J.A."/>
            <person name="Shigenobu S."/>
            <person name="Lundholm N."/>
            <person name="Nishiyama T."/>
            <person name="Yang H."/>
            <person name="Hasebe M."/>
            <person name="Li S."/>
            <person name="Pierce S.K."/>
            <person name="Wang J."/>
        </authorList>
    </citation>
    <scope>NUCLEOTIDE SEQUENCE [LARGE SCALE GENOMIC DNA]</scope>
    <source>
        <strain evidence="8">EC2010</strain>
        <tissue evidence="8">Whole organism of an adult</tissue>
    </source>
</reference>
<dbReference type="SUPFAM" id="SSF103473">
    <property type="entry name" value="MFS general substrate transporter"/>
    <property type="match status" value="1"/>
</dbReference>
<dbReference type="PANTHER" id="PTHR43385">
    <property type="entry name" value="RIBOFLAVIN TRANSPORTER RIBJ"/>
    <property type="match status" value="1"/>
</dbReference>
<evidence type="ECO:0000256" key="3">
    <source>
        <dbReference type="ARBA" id="ARBA00022692"/>
    </source>
</evidence>
<dbReference type="InterPro" id="IPR036259">
    <property type="entry name" value="MFS_trans_sf"/>
</dbReference>
<evidence type="ECO:0000256" key="7">
    <source>
        <dbReference type="SAM" id="Phobius"/>
    </source>
</evidence>
<dbReference type="AlphaFoldDB" id="A0A433TNA4"/>
<evidence type="ECO:0000256" key="2">
    <source>
        <dbReference type="ARBA" id="ARBA00022448"/>
    </source>
</evidence>
<accession>A0A433TNA4</accession>
<dbReference type="GO" id="GO:0022857">
    <property type="term" value="F:transmembrane transporter activity"/>
    <property type="evidence" value="ECO:0007669"/>
    <property type="project" value="InterPro"/>
</dbReference>
<protein>
    <recommendedName>
        <fullName evidence="10">Major facilitator superfamily (MFS) profile domain-containing protein</fullName>
    </recommendedName>
</protein>
<evidence type="ECO:0008006" key="10">
    <source>
        <dbReference type="Google" id="ProtNLM"/>
    </source>
</evidence>
<evidence type="ECO:0000256" key="5">
    <source>
        <dbReference type="ARBA" id="ARBA00023136"/>
    </source>
</evidence>
<dbReference type="InterPro" id="IPR011701">
    <property type="entry name" value="MFS"/>
</dbReference>
<sequence>MHSYHKVLVVTGASLVASPLSMANYFGNLLPYLASYNYAHRDQMNIYMDPLYTASVFTCTFIISMIFTSPIELRFGIRPCILASDMLLWVSLMSGYFTVQEPLALTLIFGGLQGIAVGVLYSLATKVLLQTMLKQSGLSTGIMSVGMVFGTFLSIGVAFAVINPENKEPDLRVDNQVYFSDKDLIDRVPFYFLIAGAVMVCVNILGTVLMFVGSSNTGQVDQDQIFSETTPISRQICELNHESIAIAISESDKSAFLESTGPLDARHLRQPKNGSSYTHGSHSSMVGVSTDEKQMENSTEKMNGNPKLFTQTEISPGKAIKTPQFWCVWLGYVSSHHTSYLYQNLYKQYGQRVFPNDAWLTTNGLISNAGMAIVCMFVGAGSDKFGIRTMNVLFNAASSVFMCLMVVSVHTWPLTYMALVIIENLAVSPHTMLFTLLSAFEFGNTHCASNMGLIRTGNLMLMLIEPFIVDEMLRAMGWDWVFFSGALTSAIATVSVIMLDVCKREH</sequence>
<dbReference type="Gene3D" id="1.20.1250.20">
    <property type="entry name" value="MFS general substrate transporter like domains"/>
    <property type="match status" value="2"/>
</dbReference>
<evidence type="ECO:0000313" key="8">
    <source>
        <dbReference type="EMBL" id="RUS83018.1"/>
    </source>
</evidence>
<feature type="transmembrane region" description="Helical" evidence="7">
    <location>
        <begin position="105"/>
        <end position="129"/>
    </location>
</feature>